<name>A0A2W4U757_9CYAN</name>
<dbReference type="EC" id="4.2.3.1" evidence="4"/>
<sequence>MLSAIKSRPATDSQSVFFRCIAGCSAKHSIYDVIYTCPSCGNLLEVHHEREPLQKRNASEWKQLFDSRVGTTKWPYGSGVWGMREWVVPSLIDQNIVSMCEGNTNLFWAERLGQQLGIPDLWIKLCGNSHTGSFKDLGMTVLVSVVKQMMAQGSSVKAVACASTGDTSAALASYAAYAGIPAIIFLPAGKVSTAQLIQPVSNGAHVLALDTDFDGCMKIVQEVTRDNSIYLANSMNSLRIEGQKTVGIEIVRQFDWEVPDWIIIPVGNLGNVSALYKGFKLMMDLGLIDRMPRLVAAQAAKANPFYESFKNGFKEKITVTAQSTLANAIRIGDPVSYDKATKAILETDGIVEQATEQELVAATAHADLTGMFTCPHTGVALAVLTKLLKRGVIKSSDKTVVISTAHALKFTDFKVAYHESKLEEVTSEYANPAVHLPADVGAVKAEIKRRMR</sequence>
<evidence type="ECO:0000256" key="5">
    <source>
        <dbReference type="PIRSR" id="PIRSR604450-51"/>
    </source>
</evidence>
<dbReference type="Proteomes" id="UP000249354">
    <property type="component" value="Unassembled WGS sequence"/>
</dbReference>
<dbReference type="GO" id="GO:0009088">
    <property type="term" value="P:threonine biosynthetic process"/>
    <property type="evidence" value="ECO:0007669"/>
    <property type="project" value="UniProtKB-UniRule"/>
</dbReference>
<evidence type="ECO:0000313" key="8">
    <source>
        <dbReference type="Proteomes" id="UP000249354"/>
    </source>
</evidence>
<evidence type="ECO:0000256" key="3">
    <source>
        <dbReference type="ARBA" id="ARBA00022898"/>
    </source>
</evidence>
<dbReference type="NCBIfam" id="TIGR00260">
    <property type="entry name" value="thrC"/>
    <property type="match status" value="1"/>
</dbReference>
<accession>A0A2W4U757</accession>
<dbReference type="InterPro" id="IPR036052">
    <property type="entry name" value="TrpB-like_PALP_sf"/>
</dbReference>
<dbReference type="GO" id="GO:0004795">
    <property type="term" value="F:threonine synthase activity"/>
    <property type="evidence" value="ECO:0007669"/>
    <property type="project" value="UniProtKB-UniRule"/>
</dbReference>
<dbReference type="FunFam" id="3.40.50.1100:FF:000013">
    <property type="entry name" value="Threonine synthase"/>
    <property type="match status" value="1"/>
</dbReference>
<dbReference type="InterPro" id="IPR004450">
    <property type="entry name" value="Thr_synthase-like"/>
</dbReference>
<comment type="cofactor">
    <cofactor evidence="1 5">
        <name>pyridoxal 5'-phosphate</name>
        <dbReference type="ChEBI" id="CHEBI:597326"/>
    </cofactor>
</comment>
<dbReference type="PANTHER" id="PTHR10314">
    <property type="entry name" value="CYSTATHIONINE BETA-SYNTHASE"/>
    <property type="match status" value="1"/>
</dbReference>
<evidence type="ECO:0000259" key="6">
    <source>
        <dbReference type="Pfam" id="PF00291"/>
    </source>
</evidence>
<evidence type="ECO:0000313" key="7">
    <source>
        <dbReference type="EMBL" id="PZO16552.1"/>
    </source>
</evidence>
<dbReference type="InterPro" id="IPR001926">
    <property type="entry name" value="TrpB-like_PALP"/>
</dbReference>
<dbReference type="EMBL" id="QBMC01000079">
    <property type="protein sequence ID" value="PZO16552.1"/>
    <property type="molecule type" value="Genomic_DNA"/>
</dbReference>
<feature type="domain" description="Tryptophan synthase beta chain-like PALP" evidence="6">
    <location>
        <begin position="98"/>
        <end position="404"/>
    </location>
</feature>
<proteinExistence type="inferred from homology"/>
<reference evidence="7 8" key="2">
    <citation type="submission" date="2018-06" db="EMBL/GenBank/DDBJ databases">
        <title>Metagenomic assembly of (sub)arctic Cyanobacteria and their associated microbiome from non-axenic cultures.</title>
        <authorList>
            <person name="Baurain D."/>
        </authorList>
    </citation>
    <scope>NUCLEOTIDE SEQUENCE [LARGE SCALE GENOMIC DNA]</scope>
    <source>
        <strain evidence="7">ULC129bin1</strain>
    </source>
</reference>
<keyword evidence="3 5" id="KW-0663">Pyridoxal phosphate</keyword>
<dbReference type="Gene3D" id="3.40.50.1100">
    <property type="match status" value="2"/>
</dbReference>
<comment type="similarity">
    <text evidence="2">Belongs to the threonine synthase family.</text>
</comment>
<organism evidence="7 8">
    <name type="scientific">Leptolyngbya foveolarum</name>
    <dbReference type="NCBI Taxonomy" id="47253"/>
    <lineage>
        <taxon>Bacteria</taxon>
        <taxon>Bacillati</taxon>
        <taxon>Cyanobacteriota</taxon>
        <taxon>Cyanophyceae</taxon>
        <taxon>Leptolyngbyales</taxon>
        <taxon>Leptolyngbyaceae</taxon>
        <taxon>Leptolyngbya group</taxon>
        <taxon>Leptolyngbya</taxon>
    </lineage>
</organism>
<dbReference type="CDD" id="cd01563">
    <property type="entry name" value="Thr-synth_1"/>
    <property type="match status" value="1"/>
</dbReference>
<gene>
    <name evidence="7" type="primary">thrC</name>
    <name evidence="7" type="ORF">DCF25_12395</name>
</gene>
<evidence type="ECO:0000256" key="1">
    <source>
        <dbReference type="ARBA" id="ARBA00001933"/>
    </source>
</evidence>
<comment type="caution">
    <text evidence="7">The sequence shown here is derived from an EMBL/GenBank/DDBJ whole genome shotgun (WGS) entry which is preliminary data.</text>
</comment>
<dbReference type="SUPFAM" id="SSF53686">
    <property type="entry name" value="Tryptophan synthase beta subunit-like PLP-dependent enzymes"/>
    <property type="match status" value="1"/>
</dbReference>
<feature type="modified residue" description="N6-(pyridoxal phosphate)lysine" evidence="5">
    <location>
        <position position="135"/>
    </location>
</feature>
<protein>
    <recommendedName>
        <fullName evidence="4">Threonine synthase</fullName>
        <ecNumber evidence="4">4.2.3.1</ecNumber>
    </recommendedName>
</protein>
<evidence type="ECO:0000256" key="4">
    <source>
        <dbReference type="NCBIfam" id="TIGR00260"/>
    </source>
</evidence>
<dbReference type="InterPro" id="IPR050214">
    <property type="entry name" value="Cys_Synth/Cystath_Beta-Synth"/>
</dbReference>
<reference evidence="8" key="1">
    <citation type="submission" date="2018-04" db="EMBL/GenBank/DDBJ databases">
        <authorList>
            <person name="Cornet L."/>
        </authorList>
    </citation>
    <scope>NUCLEOTIDE SEQUENCE [LARGE SCALE GENOMIC DNA]</scope>
</reference>
<dbReference type="Pfam" id="PF00291">
    <property type="entry name" value="PALP"/>
    <property type="match status" value="1"/>
</dbReference>
<evidence type="ECO:0000256" key="2">
    <source>
        <dbReference type="ARBA" id="ARBA00005517"/>
    </source>
</evidence>
<dbReference type="AlphaFoldDB" id="A0A2W4U757"/>